<reference evidence="3" key="1">
    <citation type="submission" date="2011-02" db="EMBL/GenBank/DDBJ databases">
        <authorList>
            <person name="Aslett M."/>
        </authorList>
    </citation>
    <scope>NUCLEOTIDE SEQUENCE</scope>
    <source>
        <strain evidence="3">Liverpool</strain>
    </source>
</reference>
<feature type="region of interest" description="Disordered" evidence="1">
    <location>
        <begin position="678"/>
        <end position="702"/>
    </location>
</feature>
<feature type="region of interest" description="Disordered" evidence="1">
    <location>
        <begin position="151"/>
        <end position="170"/>
    </location>
</feature>
<dbReference type="GeneID" id="13445616"/>
<name>F0VRP5_NEOCL</name>
<dbReference type="eggNOG" id="ENOG502QU51">
    <property type="taxonomic scope" value="Eukaryota"/>
</dbReference>
<feature type="region of interest" description="Disordered" evidence="1">
    <location>
        <begin position="225"/>
        <end position="310"/>
    </location>
</feature>
<feature type="compositionally biased region" description="Gly residues" evidence="1">
    <location>
        <begin position="57"/>
        <end position="66"/>
    </location>
</feature>
<keyword evidence="5" id="KW-1185">Reference proteome</keyword>
<feature type="transmembrane region" description="Helical" evidence="2">
    <location>
        <begin position="617"/>
        <end position="639"/>
    </location>
</feature>
<feature type="region of interest" description="Disordered" evidence="1">
    <location>
        <begin position="589"/>
        <end position="610"/>
    </location>
</feature>
<feature type="compositionally biased region" description="Basic and acidic residues" evidence="1">
    <location>
        <begin position="896"/>
        <end position="917"/>
    </location>
</feature>
<dbReference type="EMBL" id="FR823393">
    <property type="protein sequence ID" value="CBZ56393.1"/>
    <property type="molecule type" value="Genomic_DNA"/>
</dbReference>
<feature type="region of interest" description="Disordered" evidence="1">
    <location>
        <begin position="381"/>
        <end position="411"/>
    </location>
</feature>
<dbReference type="Proteomes" id="UP000007494">
    <property type="component" value="Chromosome XII"/>
</dbReference>
<dbReference type="OrthoDB" id="6431331at2759"/>
<feature type="compositionally biased region" description="Low complexity" evidence="1">
    <location>
        <begin position="954"/>
        <end position="964"/>
    </location>
</feature>
<proteinExistence type="predicted"/>
<feature type="compositionally biased region" description="Low complexity" evidence="1">
    <location>
        <begin position="225"/>
        <end position="235"/>
    </location>
</feature>
<feature type="region of interest" description="Disordered" evidence="1">
    <location>
        <begin position="753"/>
        <end position="800"/>
    </location>
</feature>
<feature type="compositionally biased region" description="Acidic residues" evidence="1">
    <location>
        <begin position="120"/>
        <end position="129"/>
    </location>
</feature>
<evidence type="ECO:0000313" key="4">
    <source>
        <dbReference type="EMBL" id="CEL71153.1"/>
    </source>
</evidence>
<evidence type="ECO:0000256" key="2">
    <source>
        <dbReference type="SAM" id="Phobius"/>
    </source>
</evidence>
<feature type="compositionally biased region" description="Basic and acidic residues" evidence="1">
    <location>
        <begin position="236"/>
        <end position="275"/>
    </location>
</feature>
<feature type="region of interest" description="Disordered" evidence="1">
    <location>
        <begin position="896"/>
        <end position="925"/>
    </location>
</feature>
<evidence type="ECO:0008006" key="6">
    <source>
        <dbReference type="Google" id="ProtNLM"/>
    </source>
</evidence>
<feature type="compositionally biased region" description="Basic and acidic residues" evidence="1">
    <location>
        <begin position="288"/>
        <end position="310"/>
    </location>
</feature>
<dbReference type="RefSeq" id="XP_003886418.1">
    <property type="nucleotide sequence ID" value="XM_003886369.1"/>
</dbReference>
<keyword evidence="2" id="KW-0472">Membrane</keyword>
<reference evidence="3" key="2">
    <citation type="submission" date="2011-03" db="EMBL/GenBank/DDBJ databases">
        <title>Comparative genomics and transcriptomics of Neospora caninum and Toxoplasma gondii.</title>
        <authorList>
            <person name="Reid A.J."/>
            <person name="Sohal A."/>
            <person name="Harris D."/>
            <person name="Quail M."/>
            <person name="Sanders M."/>
            <person name="Berriman M."/>
            <person name="Wastling J.M."/>
            <person name="Pain A."/>
        </authorList>
    </citation>
    <scope>NUCLEOTIDE SEQUENCE</scope>
    <source>
        <strain evidence="3">Liverpool</strain>
    </source>
</reference>
<dbReference type="AlphaFoldDB" id="F0VRP5"/>
<gene>
    <name evidence="4" type="ORF">BN1204_068170</name>
    <name evidence="3" type="ORF">NCLIV_068170</name>
</gene>
<feature type="compositionally biased region" description="Basic and acidic residues" evidence="1">
    <location>
        <begin position="67"/>
        <end position="80"/>
    </location>
</feature>
<dbReference type="SUPFAM" id="SSF53474">
    <property type="entry name" value="alpha/beta-Hydrolases"/>
    <property type="match status" value="1"/>
</dbReference>
<feature type="region of interest" description="Disordered" evidence="1">
    <location>
        <begin position="54"/>
        <end position="80"/>
    </location>
</feature>
<keyword evidence="2" id="KW-0812">Transmembrane</keyword>
<feature type="region of interest" description="Disordered" evidence="1">
    <location>
        <begin position="942"/>
        <end position="976"/>
    </location>
</feature>
<reference evidence="5" key="3">
    <citation type="journal article" date="2012" name="PLoS Pathog.">
        <title>Comparative genomics of the apicomplexan parasites Toxoplasma gondii and Neospora caninum: Coccidia differing in host range and transmission strategy.</title>
        <authorList>
            <person name="Reid A.J."/>
            <person name="Vermont S.J."/>
            <person name="Cotton J.A."/>
            <person name="Harris D."/>
            <person name="Hill-Cawthorne G.A."/>
            <person name="Konen-Waisman S."/>
            <person name="Latham S.M."/>
            <person name="Mourier T."/>
            <person name="Norton R."/>
            <person name="Quail M.A."/>
            <person name="Sanders M."/>
            <person name="Shanmugam D."/>
            <person name="Sohal A."/>
            <person name="Wasmuth J.D."/>
            <person name="Brunk B."/>
            <person name="Grigg M.E."/>
            <person name="Howard J.C."/>
            <person name="Parkinson J."/>
            <person name="Roos D.S."/>
            <person name="Trees A.J."/>
            <person name="Berriman M."/>
            <person name="Pain A."/>
            <person name="Wastling J.M."/>
        </authorList>
    </citation>
    <scope>NUCLEOTIDE SEQUENCE [LARGE SCALE GENOMIC DNA]</scope>
    <source>
        <strain evidence="5">Liverpool</strain>
    </source>
</reference>
<protein>
    <recommendedName>
        <fullName evidence="6">Alpha/beta hydrolase family protein</fullName>
    </recommendedName>
</protein>
<feature type="compositionally biased region" description="Polar residues" evidence="1">
    <location>
        <begin position="967"/>
        <end position="976"/>
    </location>
</feature>
<dbReference type="Gene3D" id="3.40.50.1820">
    <property type="entry name" value="alpha/beta hydrolase"/>
    <property type="match status" value="1"/>
</dbReference>
<feature type="compositionally biased region" description="Low complexity" evidence="1">
    <location>
        <begin position="589"/>
        <end position="608"/>
    </location>
</feature>
<feature type="compositionally biased region" description="Basic and acidic residues" evidence="1">
    <location>
        <begin position="763"/>
        <end position="787"/>
    </location>
</feature>
<reference evidence="4" key="4">
    <citation type="journal article" date="2015" name="PLoS ONE">
        <title>Comprehensive Evaluation of Toxoplasma gondii VEG and Neospora caninum LIV Genomes with Tachyzoite Stage Transcriptome and Proteome Defines Novel Transcript Features.</title>
        <authorList>
            <person name="Ramaprasad A."/>
            <person name="Mourier T."/>
            <person name="Naeem R."/>
            <person name="Malas T.B."/>
            <person name="Moussa E."/>
            <person name="Panigrahi A."/>
            <person name="Vermont S.J."/>
            <person name="Otto T.D."/>
            <person name="Wastling J."/>
            <person name="Pain A."/>
        </authorList>
    </citation>
    <scope>NUCLEOTIDE SEQUENCE</scope>
    <source>
        <strain evidence="4">Liverpool</strain>
    </source>
</reference>
<dbReference type="PANTHER" id="PTHR37471">
    <property type="entry name" value="UNNAMED PRODUCT"/>
    <property type="match status" value="1"/>
</dbReference>
<sequence>MEIYTFARFAAVVPWLEDLPFYRPPPDPDYFSFLLRACIHYPCARLHTTLREETKGRGWGPAGGGRPEGEASRDAKETRRGEAEIARLLFGSRGRTEKEQGEEAKLCLQVAREGSAREEETTDETEEANGGEALTCPFSPLLHPPVSSSCAPHSPLAPSRKKSWKLSPPPLESISCSPFPSCLSPWCSAVPPLADASTRATCLSTPRSAESPVCRQGESGASAAAGKLSNAAAPAKGDRGRGAGIGEREEGKERKSGTHSEENEQREAGILERPEAAGAGLSAVPHTVAERRAESREEKTQCEEEGKAEAGDLFRHPPEVLASMLYYAFFTSVHPTKLTVSLVASWLQAHTQFPLSVCRAAINYLQEKGSFHFVIDDEAGKDDEPRTADASEGVNASSQKAPSSSALPSRSSPCRALRFLSFLGTAFSRPFRRSAAPQPPLSLETTPGWLYGAAPILPHYRPLVLQLLVDVCQVLFVFALKIFGFVAVSPRCTCRTCSNTAHGCPRRRQPRPEALVPQPLFGNSIPYLHSSKDEKERNHAIKAGPLASETQNERPNREDARSQDSEEDETMLEGGLKFLRFFLYLPSTGGLSPSSSRSLSDSSVSSEGRGSGVKAPIVLIHGFGFGLLPYVLHAFLLVLRQRFWTPPEERRPVVLLEFAWLGLDGQCAQLMKQSQNVEAARARARERRRAGPSSPRRGGSDALEDVSLPLPLLWTDIVPLMPAVCRSLSDFLEDLHRVQVEALERSATLAASLQAAQGGGTTQREEEERVRSPHGLDKPGPAEDAERTPQATCPEVEDWETPVRPWGDQETYLEKFGVQIDVVAHSYGTGITSCLHMRHPSLLRRCVLVDPVCFLPNCTVKAQLVHRQPWEIRLLPRHSLREAEGTAGGVFLAHAARENPETRKTLGADPTHRRDTDPETPEAGNRLSVVAAERQALAGAFASKAGDPGEGGEAEAASNGAAREVSASPSLPPTGQQSKALQAWGVHLASSLRVALLHAIDRAALFFYWLVVYREVGTRITTSRQLQGHEYLDRGGLLHLQDRLMVVLGGFDLISPAAHIKAFVDRVAPRVKCLYCPGAHHGVVAFLPSVLATIDKFLAA</sequence>
<feature type="compositionally biased region" description="Low complexity" evidence="1">
    <location>
        <begin position="401"/>
        <end position="411"/>
    </location>
</feature>
<dbReference type="OMA" id="PRCTCRT"/>
<feature type="compositionally biased region" description="Basic and acidic residues" evidence="1">
    <location>
        <begin position="551"/>
        <end position="564"/>
    </location>
</feature>
<dbReference type="InterPro" id="IPR029058">
    <property type="entry name" value="AB_hydrolase_fold"/>
</dbReference>
<feature type="transmembrane region" description="Helical" evidence="2">
    <location>
        <begin position="463"/>
        <end position="488"/>
    </location>
</feature>
<feature type="region of interest" description="Disordered" evidence="1">
    <location>
        <begin position="111"/>
        <end position="131"/>
    </location>
</feature>
<evidence type="ECO:0000256" key="1">
    <source>
        <dbReference type="SAM" id="MobiDB-lite"/>
    </source>
</evidence>
<organism evidence="3 5">
    <name type="scientific">Neospora caninum (strain Liverpool)</name>
    <dbReference type="NCBI Taxonomy" id="572307"/>
    <lineage>
        <taxon>Eukaryota</taxon>
        <taxon>Sar</taxon>
        <taxon>Alveolata</taxon>
        <taxon>Apicomplexa</taxon>
        <taxon>Conoidasida</taxon>
        <taxon>Coccidia</taxon>
        <taxon>Eucoccidiorida</taxon>
        <taxon>Eimeriorina</taxon>
        <taxon>Sarcocystidae</taxon>
        <taxon>Neospora</taxon>
    </lineage>
</organism>
<dbReference type="VEuPathDB" id="ToxoDB:NCLIV_068170"/>
<dbReference type="EMBL" id="LN714487">
    <property type="protein sequence ID" value="CEL71153.1"/>
    <property type="molecule type" value="Genomic_DNA"/>
</dbReference>
<accession>F0VRP5</accession>
<dbReference type="InParanoid" id="F0VRP5"/>
<evidence type="ECO:0000313" key="5">
    <source>
        <dbReference type="Proteomes" id="UP000007494"/>
    </source>
</evidence>
<keyword evidence="2" id="KW-1133">Transmembrane helix</keyword>
<dbReference type="PANTHER" id="PTHR37471:SF1">
    <property type="entry name" value="AB HYDROLASE-1 DOMAIN-CONTAINING PROTEIN"/>
    <property type="match status" value="1"/>
</dbReference>
<feature type="region of interest" description="Disordered" evidence="1">
    <location>
        <begin position="542"/>
        <end position="568"/>
    </location>
</feature>
<evidence type="ECO:0000313" key="3">
    <source>
        <dbReference type="EMBL" id="CBZ56393.1"/>
    </source>
</evidence>